<accession>R7UX93</accession>
<dbReference type="CDD" id="cd22411">
    <property type="entry name" value="KH-I_Vigilin_rpt8"/>
    <property type="match status" value="1"/>
</dbReference>
<feature type="domain" description="K Homology" evidence="8">
    <location>
        <begin position="974"/>
        <end position="1040"/>
    </location>
</feature>
<dbReference type="CDD" id="cd22409">
    <property type="entry name" value="KH-I_Vigilin_rpt5"/>
    <property type="match status" value="1"/>
</dbReference>
<gene>
    <name evidence="9" type="ORF">CAPTEDRAFT_157303</name>
</gene>
<dbReference type="FunCoup" id="R7UX93">
    <property type="interactions" value="1174"/>
</dbReference>
<evidence type="ECO:0000256" key="3">
    <source>
        <dbReference type="ARBA" id="ARBA00022737"/>
    </source>
</evidence>
<feature type="domain" description="K Homology" evidence="8">
    <location>
        <begin position="800"/>
        <end position="869"/>
    </location>
</feature>
<dbReference type="InterPro" id="IPR004087">
    <property type="entry name" value="KH_dom"/>
</dbReference>
<dbReference type="OrthoDB" id="10027144at2759"/>
<dbReference type="FunFam" id="3.30.1370.10:FF:000061">
    <property type="entry name" value="High density lipoprotein binding protein"/>
    <property type="match status" value="1"/>
</dbReference>
<dbReference type="Proteomes" id="UP000014760">
    <property type="component" value="Unassembled WGS sequence"/>
</dbReference>
<reference evidence="10" key="3">
    <citation type="submission" date="2015-06" db="UniProtKB">
        <authorList>
            <consortium name="EnsemblMetazoa"/>
        </authorList>
    </citation>
    <scope>IDENTIFICATION</scope>
</reference>
<feature type="domain" description="K Homology" evidence="8">
    <location>
        <begin position="873"/>
        <end position="973"/>
    </location>
</feature>
<feature type="domain" description="K Homology" evidence="8">
    <location>
        <begin position="71"/>
        <end position="149"/>
    </location>
</feature>
<dbReference type="FunFam" id="3.30.1370.10:FF:000039">
    <property type="entry name" value="vigilin isoform X1"/>
    <property type="match status" value="1"/>
</dbReference>
<dbReference type="CDD" id="cd22410">
    <property type="entry name" value="KH-I_Vigilin_rpt7"/>
    <property type="match status" value="1"/>
</dbReference>
<dbReference type="EnsemblMetazoa" id="CapteT157303">
    <property type="protein sequence ID" value="CapteP157303"/>
    <property type="gene ID" value="CapteG157303"/>
</dbReference>
<feature type="domain" description="K Homology" evidence="8">
    <location>
        <begin position="150"/>
        <end position="218"/>
    </location>
</feature>
<feature type="domain" description="K Homology" evidence="8">
    <location>
        <begin position="727"/>
        <end position="796"/>
    </location>
</feature>
<reference evidence="11" key="1">
    <citation type="submission" date="2012-12" db="EMBL/GenBank/DDBJ databases">
        <authorList>
            <person name="Hellsten U."/>
            <person name="Grimwood J."/>
            <person name="Chapman J.A."/>
            <person name="Shapiro H."/>
            <person name="Aerts A."/>
            <person name="Otillar R.P."/>
            <person name="Terry A.Y."/>
            <person name="Boore J.L."/>
            <person name="Simakov O."/>
            <person name="Marletaz F."/>
            <person name="Cho S.-J."/>
            <person name="Edsinger-Gonzales E."/>
            <person name="Havlak P."/>
            <person name="Kuo D.-H."/>
            <person name="Larsson T."/>
            <person name="Lv J."/>
            <person name="Arendt D."/>
            <person name="Savage R."/>
            <person name="Osoegawa K."/>
            <person name="de Jong P."/>
            <person name="Lindberg D.R."/>
            <person name="Seaver E.C."/>
            <person name="Weisblat D.A."/>
            <person name="Putnam N.H."/>
            <person name="Grigoriev I.V."/>
            <person name="Rokhsar D.S."/>
        </authorList>
    </citation>
    <scope>NUCLEOTIDE SEQUENCE</scope>
    <source>
        <strain evidence="11">I ESC-2004</strain>
    </source>
</reference>
<feature type="domain" description="K Homology" evidence="8">
    <location>
        <begin position="222"/>
        <end position="290"/>
    </location>
</feature>
<dbReference type="InterPro" id="IPR004088">
    <property type="entry name" value="KH_dom_type_1"/>
</dbReference>
<feature type="domain" description="K Homology" evidence="8">
    <location>
        <begin position="653"/>
        <end position="722"/>
    </location>
</feature>
<comment type="subcellular location">
    <subcellularLocation>
        <location evidence="1">Cytoplasm</location>
    </subcellularLocation>
</comment>
<dbReference type="EMBL" id="AMQN01005835">
    <property type="status" value="NOT_ANNOTATED_CDS"/>
    <property type="molecule type" value="Genomic_DNA"/>
</dbReference>
<dbReference type="CDD" id="cd22412">
    <property type="entry name" value="KH-I_Vigilin_rpt9"/>
    <property type="match status" value="1"/>
</dbReference>
<dbReference type="Pfam" id="PF00013">
    <property type="entry name" value="KH_1"/>
    <property type="match status" value="14"/>
</dbReference>
<feature type="compositionally biased region" description="Polar residues" evidence="7">
    <location>
        <begin position="52"/>
        <end position="67"/>
    </location>
</feature>
<dbReference type="PANTHER" id="PTHR10627">
    <property type="entry name" value="SCP160"/>
    <property type="match status" value="1"/>
</dbReference>
<dbReference type="OMA" id="DHAGQQV"/>
<dbReference type="CDD" id="cd22405">
    <property type="entry name" value="KH-I_Vigilin_rpt1"/>
    <property type="match status" value="1"/>
</dbReference>
<dbReference type="GO" id="GO:0003729">
    <property type="term" value="F:mRNA binding"/>
    <property type="evidence" value="ECO:0007669"/>
    <property type="project" value="TreeGrafter"/>
</dbReference>
<dbReference type="CDD" id="cd22406">
    <property type="entry name" value="KH-I_Vigilin_rpt2"/>
    <property type="match status" value="1"/>
</dbReference>
<evidence type="ECO:0000256" key="1">
    <source>
        <dbReference type="ARBA" id="ARBA00004496"/>
    </source>
</evidence>
<dbReference type="CDD" id="cd22417">
    <property type="entry name" value="KH-I_Vigilin_rpt14"/>
    <property type="match status" value="1"/>
</dbReference>
<keyword evidence="3" id="KW-0677">Repeat</keyword>
<dbReference type="FunFam" id="3.30.1370.10:FF:000018">
    <property type="entry name" value="vigilin isoform X1"/>
    <property type="match status" value="1"/>
</dbReference>
<feature type="domain" description="K Homology" evidence="8">
    <location>
        <begin position="1052"/>
        <end position="1121"/>
    </location>
</feature>
<dbReference type="SUPFAM" id="SSF54791">
    <property type="entry name" value="Eukaryotic type KH-domain (KH-domain type I)"/>
    <property type="match status" value="12"/>
</dbReference>
<dbReference type="STRING" id="283909.R7UX93"/>
<dbReference type="Gene3D" id="3.30.1370.10">
    <property type="entry name" value="K Homology domain, type 1"/>
    <property type="match status" value="14"/>
</dbReference>
<dbReference type="CDD" id="cd02394">
    <property type="entry name" value="KH-I_Vigilin_rpt6"/>
    <property type="match status" value="1"/>
</dbReference>
<dbReference type="CDD" id="cd22415">
    <property type="entry name" value="KH-I_Vigilin_rpt12"/>
    <property type="match status" value="1"/>
</dbReference>
<feature type="coiled-coil region" evidence="6">
    <location>
        <begin position="1025"/>
        <end position="1052"/>
    </location>
</feature>
<evidence type="ECO:0000256" key="2">
    <source>
        <dbReference type="ARBA" id="ARBA00022490"/>
    </source>
</evidence>
<proteinExistence type="predicted"/>
<feature type="coiled-coil region" evidence="6">
    <location>
        <begin position="630"/>
        <end position="657"/>
    </location>
</feature>
<reference evidence="9 11" key="2">
    <citation type="journal article" date="2013" name="Nature">
        <title>Insights into bilaterian evolution from three spiralian genomes.</title>
        <authorList>
            <person name="Simakov O."/>
            <person name="Marletaz F."/>
            <person name="Cho S.J."/>
            <person name="Edsinger-Gonzales E."/>
            <person name="Havlak P."/>
            <person name="Hellsten U."/>
            <person name="Kuo D.H."/>
            <person name="Larsson T."/>
            <person name="Lv J."/>
            <person name="Arendt D."/>
            <person name="Savage R."/>
            <person name="Osoegawa K."/>
            <person name="de Jong P."/>
            <person name="Grimwood J."/>
            <person name="Chapman J.A."/>
            <person name="Shapiro H."/>
            <person name="Aerts A."/>
            <person name="Otillar R.P."/>
            <person name="Terry A.Y."/>
            <person name="Boore J.L."/>
            <person name="Grigoriev I.V."/>
            <person name="Lindberg D.R."/>
            <person name="Seaver E.C."/>
            <person name="Weisblat D.A."/>
            <person name="Putnam N.H."/>
            <person name="Rokhsar D.S."/>
        </authorList>
    </citation>
    <scope>NUCLEOTIDE SEQUENCE</scope>
    <source>
        <strain evidence="9 11">I ESC-2004</strain>
    </source>
</reference>
<evidence type="ECO:0000313" key="10">
    <source>
        <dbReference type="EnsemblMetazoa" id="CapteP157303"/>
    </source>
</evidence>
<keyword evidence="6" id="KW-0175">Coiled coil</keyword>
<feature type="domain" description="K Homology" evidence="8">
    <location>
        <begin position="581"/>
        <end position="649"/>
    </location>
</feature>
<dbReference type="CDD" id="cd22416">
    <property type="entry name" value="KH-I_Vigilin_rpt13"/>
    <property type="match status" value="1"/>
</dbReference>
<feature type="domain" description="K Homology" evidence="8">
    <location>
        <begin position="295"/>
        <end position="363"/>
    </location>
</feature>
<dbReference type="HOGENOM" id="CLU_008532_0_0_1"/>
<sequence>MSSEMAHSPPPAVVAEDVHTVDDEAYTPTYAEAFPPLRTPVAEPTNGERADTTSPQNNTPWGASKMSVRSSNTTQVFCVPLEERRYKEMTEQQFGKKGGQQVSICSDIMAKTGVAIEMSMAKDQSLTVVITGKVENVMKARKFVVQQLQTQAHDQVKIPKEHHRYLLGPKGKKLADLELKTASKISIPRLEENSDMVTITGTRDGIERARHEIQLISDEQAKLAFERLSIPKEYHVFINGPENINTKTWMEQTGARISVPPPFVMKNEVVVSGEKEGVHICVNNINKIYEEKRRTCQTVSVEVRKSQHKYVIGPRGSNLDEILSNTGVAVEVPPLDSTSETITLRGEQEKLGPALTMVYSKANSVVIKDVKAPTWLHRFIIGKKGATVRKITQDFPKVHIEFTEGEDKISVEGPPSEVEQARVALEAIINDLLSRMAFVELNVDPKYHRHIIGKAGANVVRIKNETGVSIRVPADTDQSSIIRIEGSPEGVARAKQELMEMVNKMENEKSRDIIIDQRFHRTLIGAQGGRIREIRDRFNQVVITFPDQGRKSDVVTLRGPRNDVDKCHRYLQQASAEMLENNYCSEVHIFKQFHKNIIGKGGANIRKIRDETDTRIDLPSESNTSDVIAITGKKENVENAKRMIEDIQKELANIKEVSIDIPHKFHNSIIGAKGRLIRSIMEECGGVIIRFPPEGSTSDKVIIRGPTDDVEKARKQLVELANERKESGHTVEIQAKPAYHKFLIGRGGTNIREVRDRTGARIIFPTSGDQDQETITILGKQESVDQAKAELEARIKDLDNVVEMEINVDPKHHRYFVARRGGVLRQIADEYGGVTVSFPRSGVASDRVVLKGSKDCVEGARNRILEIVADLDSQVSIECVIPQKFHRTVMGSKGYRVQEITREFEVGVKFPDRPSEPDAAAVEAEAETPLVNGDAAAPTAPVENGTSKLDTIIITGKEANCNQARDALLALVPITEEMMVPFDFHRFVIGQRGKDVRKMMDDYDVNISIPPAEDQSNMVKITGPAANVERAKVAMDERVKQLENEREDRELRNFKLELHVEPAYHPKIIGRRGAVISKIRDAHEVNIQFPEKNSESQDLITITGYESNAEAAKIDILKIVQDLDDMITEEVTLDTRVHPRLIGQRGRAIRKVMDDYKVDIKFPRPESDNPELVMITGSEDNVLDCKDHLLNLEEEYMQDVSENEMMQQYLRPASREDNGQRNRSGHGHGFMVRNAPWSAAAPDTSSTADFPGLGAPRRTAAPVEAAEPAAAAAAPAPAAKYAVSWGPKVKR</sequence>
<dbReference type="CDD" id="cd22408">
    <property type="entry name" value="KH-I_Vigilin_rpt4"/>
    <property type="match status" value="1"/>
</dbReference>
<keyword evidence="4 5" id="KW-0694">RNA-binding</keyword>
<dbReference type="InterPro" id="IPR057778">
    <property type="entry name" value="KH_Vigilin_N"/>
</dbReference>
<dbReference type="PANTHER" id="PTHR10627:SF31">
    <property type="entry name" value="DODECA-SATELLITE-BINDING PROTEIN 1, ISOFORM A"/>
    <property type="match status" value="1"/>
</dbReference>
<dbReference type="SMART" id="SM00322">
    <property type="entry name" value="KH"/>
    <property type="match status" value="15"/>
</dbReference>
<feature type="compositionally biased region" description="Low complexity" evidence="7">
    <location>
        <begin position="1239"/>
        <end position="1279"/>
    </location>
</feature>
<evidence type="ECO:0000256" key="6">
    <source>
        <dbReference type="SAM" id="Coils"/>
    </source>
</evidence>
<dbReference type="CDD" id="cd22413">
    <property type="entry name" value="KH-I_Vigilin_rpt10"/>
    <property type="match status" value="1"/>
</dbReference>
<dbReference type="CDD" id="cd22407">
    <property type="entry name" value="KH-I_Vigilin_rpt3"/>
    <property type="match status" value="1"/>
</dbReference>
<feature type="region of interest" description="Disordered" evidence="7">
    <location>
        <begin position="1239"/>
        <end position="1291"/>
    </location>
</feature>
<organism evidence="9">
    <name type="scientific">Capitella teleta</name>
    <name type="common">Polychaete worm</name>
    <dbReference type="NCBI Taxonomy" id="283909"/>
    <lineage>
        <taxon>Eukaryota</taxon>
        <taxon>Metazoa</taxon>
        <taxon>Spiralia</taxon>
        <taxon>Lophotrochozoa</taxon>
        <taxon>Annelida</taxon>
        <taxon>Polychaeta</taxon>
        <taxon>Sedentaria</taxon>
        <taxon>Scolecida</taxon>
        <taxon>Capitellidae</taxon>
        <taxon>Capitella</taxon>
    </lineage>
</organism>
<name>R7UX93_CAPTE</name>
<evidence type="ECO:0000256" key="5">
    <source>
        <dbReference type="PROSITE-ProRule" id="PRU00117"/>
    </source>
</evidence>
<evidence type="ECO:0000256" key="4">
    <source>
        <dbReference type="ARBA" id="ARBA00022884"/>
    </source>
</evidence>
<dbReference type="CDD" id="cd22418">
    <property type="entry name" value="KH-I_Vigilin_rpt15"/>
    <property type="match status" value="1"/>
</dbReference>
<evidence type="ECO:0000313" key="9">
    <source>
        <dbReference type="EMBL" id="ELU11178.1"/>
    </source>
</evidence>
<feature type="domain" description="K Homology" evidence="8">
    <location>
        <begin position="364"/>
        <end position="430"/>
    </location>
</feature>
<dbReference type="Pfam" id="PF24668">
    <property type="entry name" value="KH_Vigilin"/>
    <property type="match status" value="1"/>
</dbReference>
<dbReference type="CDD" id="cd22414">
    <property type="entry name" value="KH-I_Vigilin_rpt11"/>
    <property type="match status" value="1"/>
</dbReference>
<evidence type="ECO:0000313" key="11">
    <source>
        <dbReference type="Proteomes" id="UP000014760"/>
    </source>
</evidence>
<feature type="domain" description="K Homology" evidence="8">
    <location>
        <begin position="507"/>
        <end position="576"/>
    </location>
</feature>
<dbReference type="InterPro" id="IPR036612">
    <property type="entry name" value="KH_dom_type_1_sf"/>
</dbReference>
<protein>
    <recommendedName>
        <fullName evidence="8">K Homology domain-containing protein</fullName>
    </recommendedName>
</protein>
<feature type="domain" description="K Homology" evidence="8">
    <location>
        <begin position="1125"/>
        <end position="1194"/>
    </location>
</feature>
<dbReference type="PROSITE" id="PS50084">
    <property type="entry name" value="KH_TYPE_1"/>
    <property type="match status" value="14"/>
</dbReference>
<evidence type="ECO:0000256" key="7">
    <source>
        <dbReference type="SAM" id="MobiDB-lite"/>
    </source>
</evidence>
<evidence type="ECO:0000259" key="8">
    <source>
        <dbReference type="SMART" id="SM00322"/>
    </source>
</evidence>
<keyword evidence="2" id="KW-0963">Cytoplasm</keyword>
<feature type="region of interest" description="Disordered" evidence="7">
    <location>
        <begin position="36"/>
        <end position="67"/>
    </location>
</feature>
<feature type="domain" description="K Homology" evidence="8">
    <location>
        <begin position="435"/>
        <end position="503"/>
    </location>
</feature>
<keyword evidence="11" id="KW-1185">Reference proteome</keyword>
<dbReference type="EMBL" id="KB296906">
    <property type="protein sequence ID" value="ELU11178.1"/>
    <property type="molecule type" value="Genomic_DNA"/>
</dbReference>